<organism evidence="2 3">
    <name type="scientific">Dickeya zeae</name>
    <dbReference type="NCBI Taxonomy" id="204042"/>
    <lineage>
        <taxon>Bacteria</taxon>
        <taxon>Pseudomonadati</taxon>
        <taxon>Pseudomonadota</taxon>
        <taxon>Gammaproteobacteria</taxon>
        <taxon>Enterobacterales</taxon>
        <taxon>Pectobacteriaceae</taxon>
        <taxon>Dickeya</taxon>
    </lineage>
</organism>
<gene>
    <name evidence="2" type="ORF">DWG24_13140</name>
</gene>
<dbReference type="Gene3D" id="3.40.50.720">
    <property type="entry name" value="NAD(P)-binding Rossmann-like Domain"/>
    <property type="match status" value="1"/>
</dbReference>
<dbReference type="SUPFAM" id="SSF51735">
    <property type="entry name" value="NAD(P)-binding Rossmann-fold domains"/>
    <property type="match status" value="1"/>
</dbReference>
<evidence type="ECO:0000259" key="1">
    <source>
        <dbReference type="Pfam" id="PF13460"/>
    </source>
</evidence>
<feature type="domain" description="NAD(P)-binding" evidence="1">
    <location>
        <begin position="18"/>
        <end position="149"/>
    </location>
</feature>
<dbReference type="RefSeq" id="WP_168362847.1">
    <property type="nucleotide sequence ID" value="NZ_CP033622.1"/>
</dbReference>
<proteinExistence type="predicted"/>
<dbReference type="InterPro" id="IPR051604">
    <property type="entry name" value="Ergot_Alk_Oxidoreductase"/>
</dbReference>
<name>A0AAE6Z0H2_9GAMM</name>
<evidence type="ECO:0000313" key="3">
    <source>
        <dbReference type="Proteomes" id="UP000500801"/>
    </source>
</evidence>
<accession>A0AAE6Z0H2</accession>
<dbReference type="InterPro" id="IPR036291">
    <property type="entry name" value="NAD(P)-bd_dom_sf"/>
</dbReference>
<dbReference type="Proteomes" id="UP000500801">
    <property type="component" value="Chromosome"/>
</dbReference>
<dbReference type="InterPro" id="IPR016040">
    <property type="entry name" value="NAD(P)-bd_dom"/>
</dbReference>
<dbReference type="CDD" id="cd05269">
    <property type="entry name" value="TMR_SDR_a"/>
    <property type="match status" value="1"/>
</dbReference>
<reference evidence="2 3" key="1">
    <citation type="submission" date="2018-11" db="EMBL/GenBank/DDBJ databases">
        <title>Complete genome sequence of Dickeya zeae strain CE1 infecting Canna edulis Ker-Gawl. in China.</title>
        <authorList>
            <person name="Zhang J."/>
            <person name="Lin B."/>
            <person name="Shen H."/>
            <person name="Jiang S."/>
            <person name="Pu X."/>
            <person name="Sun D."/>
        </authorList>
    </citation>
    <scope>NUCLEOTIDE SEQUENCE [LARGE SCALE GENOMIC DNA]</scope>
    <source>
        <strain evidence="2 3">CE1</strain>
    </source>
</reference>
<sequence length="293" mass="31533">MSNYLSSQARKPRIALAGATGRVGTTLTALLATDPIDVVVLTRDPDSANLPVGINAIKVDFTHQDGLHTALHDVDRLFISHGTSTEQVANEIALIDAAVASGVQHIVKLSALGPATQLPPIAWHMQIEAHLARQPIASTVLRPTAFSDVLKRLGPLIASGSWSGAAGNGRVNFIDTRDIADVARIALLEETEPESQRVYHLTGPRAWTMAEVAQELTRLLAHPITYVHLSPSQQREALLGSGLSPFTADLLIGLDRLFRESAIGETTLTVEEMTGKAPRSLTEWLTDNLALFQ</sequence>
<dbReference type="AlphaFoldDB" id="A0AAE6Z0H2"/>
<evidence type="ECO:0000313" key="2">
    <source>
        <dbReference type="EMBL" id="QIZ51632.1"/>
    </source>
</evidence>
<dbReference type="Gene3D" id="3.90.25.10">
    <property type="entry name" value="UDP-galactose 4-epimerase, domain 1"/>
    <property type="match status" value="1"/>
</dbReference>
<protein>
    <submittedName>
        <fullName evidence="2">SDR family oxidoreductase</fullName>
    </submittedName>
</protein>
<dbReference type="Pfam" id="PF13460">
    <property type="entry name" value="NAD_binding_10"/>
    <property type="match status" value="1"/>
</dbReference>
<dbReference type="PANTHER" id="PTHR43162">
    <property type="match status" value="1"/>
</dbReference>
<dbReference type="PANTHER" id="PTHR43162:SF1">
    <property type="entry name" value="PRESTALK A DIFFERENTIATION PROTEIN A"/>
    <property type="match status" value="1"/>
</dbReference>
<dbReference type="EMBL" id="CP033622">
    <property type="protein sequence ID" value="QIZ51632.1"/>
    <property type="molecule type" value="Genomic_DNA"/>
</dbReference>